<name>A0A813EWN3_POLGL</name>
<dbReference type="OrthoDB" id="512920at2759"/>
<dbReference type="InterPro" id="IPR029063">
    <property type="entry name" value="SAM-dependent_MTases_sf"/>
</dbReference>
<dbReference type="Gene3D" id="3.40.50.150">
    <property type="entry name" value="Vaccinia Virus protein VP39"/>
    <property type="match status" value="1"/>
</dbReference>
<dbReference type="EMBL" id="CAJNNV010015096">
    <property type="protein sequence ID" value="CAE8603182.1"/>
    <property type="molecule type" value="Genomic_DNA"/>
</dbReference>
<organism evidence="2 3">
    <name type="scientific">Polarella glacialis</name>
    <name type="common">Dinoflagellate</name>
    <dbReference type="NCBI Taxonomy" id="89957"/>
    <lineage>
        <taxon>Eukaryota</taxon>
        <taxon>Sar</taxon>
        <taxon>Alveolata</taxon>
        <taxon>Dinophyceae</taxon>
        <taxon>Suessiales</taxon>
        <taxon>Suessiaceae</taxon>
        <taxon>Polarella</taxon>
    </lineage>
</organism>
<proteinExistence type="predicted"/>
<protein>
    <recommendedName>
        <fullName evidence="1">Methyltransferase type 11 domain-containing protein</fullName>
    </recommendedName>
</protein>
<evidence type="ECO:0000259" key="1">
    <source>
        <dbReference type="Pfam" id="PF08241"/>
    </source>
</evidence>
<gene>
    <name evidence="2" type="ORF">PGLA1383_LOCUS21401</name>
</gene>
<keyword evidence="3" id="KW-1185">Reference proteome</keyword>
<feature type="domain" description="Methyltransferase type 11" evidence="1">
    <location>
        <begin position="58"/>
        <end position="153"/>
    </location>
</feature>
<dbReference type="AlphaFoldDB" id="A0A813EWN3"/>
<evidence type="ECO:0000313" key="3">
    <source>
        <dbReference type="Proteomes" id="UP000654075"/>
    </source>
</evidence>
<accession>A0A813EWN3</accession>
<dbReference type="CDD" id="cd02440">
    <property type="entry name" value="AdoMet_MTases"/>
    <property type="match status" value="1"/>
</dbReference>
<evidence type="ECO:0000313" key="2">
    <source>
        <dbReference type="EMBL" id="CAE8603182.1"/>
    </source>
</evidence>
<dbReference type="SUPFAM" id="SSF53335">
    <property type="entry name" value="S-adenosyl-L-methionine-dependent methyltransferases"/>
    <property type="match status" value="1"/>
</dbReference>
<reference evidence="2" key="1">
    <citation type="submission" date="2021-02" db="EMBL/GenBank/DDBJ databases">
        <authorList>
            <person name="Dougan E. K."/>
            <person name="Rhodes N."/>
            <person name="Thang M."/>
            <person name="Chan C."/>
        </authorList>
    </citation>
    <scope>NUCLEOTIDE SEQUENCE</scope>
</reference>
<dbReference type="GO" id="GO:0008757">
    <property type="term" value="F:S-adenosylmethionine-dependent methyltransferase activity"/>
    <property type="evidence" value="ECO:0007669"/>
    <property type="project" value="InterPro"/>
</dbReference>
<comment type="caution">
    <text evidence="2">The sequence shown here is derived from an EMBL/GenBank/DDBJ whole genome shotgun (WGS) entry which is preliminary data.</text>
</comment>
<dbReference type="InterPro" id="IPR013216">
    <property type="entry name" value="Methyltransf_11"/>
</dbReference>
<dbReference type="Proteomes" id="UP000654075">
    <property type="component" value="Unassembled WGS sequence"/>
</dbReference>
<sequence length="234" mass="27047">MRYRYSGSSSPWSAGQLQRAGEGDSRGGFSHCPAAYFYRSVKIVRWSQNLLQPVDSMLDLGVGDGCQMLMLLKTMPQLARVWGLDVSRTIVNALQTFVPGKEELLETFQPLGGELDVQFFHYDGFVLPAELERERFDVVLSLQVIMHLLEDELFEAYMRILFSLSKKYVIIQNDNVAHPTLNHLRGWRFTDWVERNAQDWRRLARAPMRSLCPEDTCNRTNDALWLYAHKSLEL</sequence>
<dbReference type="Pfam" id="PF08241">
    <property type="entry name" value="Methyltransf_11"/>
    <property type="match status" value="1"/>
</dbReference>